<dbReference type="OrthoDB" id="6500128at2759"/>
<reference evidence="6 7" key="1">
    <citation type="journal article" date="2017" name="Mol. Biol. Evol.">
        <title>The 4-celled Tetrabaena socialis nuclear genome reveals the essential components for genetic control of cell number at the origin of multicellularity in the volvocine lineage.</title>
        <authorList>
            <person name="Featherston J."/>
            <person name="Arakaki Y."/>
            <person name="Hanschen E.R."/>
            <person name="Ferris P.J."/>
            <person name="Michod R.E."/>
            <person name="Olson B.J.S.C."/>
            <person name="Nozaki H."/>
            <person name="Durand P.M."/>
        </authorList>
    </citation>
    <scope>NUCLEOTIDE SEQUENCE [LARGE SCALE GENOMIC DNA]</scope>
    <source>
        <strain evidence="6 7">NIES-571</strain>
    </source>
</reference>
<dbReference type="InterPro" id="IPR003439">
    <property type="entry name" value="ABC_transporter-like_ATP-bd"/>
</dbReference>
<sequence>PVMFRGTVRSNLDPFATTSDNDLWRALDLVHLKEAVTELGGLDSNVAEGGSNFSLGQKQLVCMARCVLKPTRILVLDEATAAMDLQ</sequence>
<dbReference type="SUPFAM" id="SSF52540">
    <property type="entry name" value="P-loop containing nucleoside triphosphate hydrolases"/>
    <property type="match status" value="1"/>
</dbReference>
<dbReference type="GO" id="GO:0016887">
    <property type="term" value="F:ATP hydrolysis activity"/>
    <property type="evidence" value="ECO:0007669"/>
    <property type="project" value="InterPro"/>
</dbReference>
<evidence type="ECO:0000313" key="6">
    <source>
        <dbReference type="EMBL" id="PNG99244.1"/>
    </source>
</evidence>
<comment type="subcellular location">
    <subcellularLocation>
        <location evidence="1">Endomembrane system</location>
        <topology evidence="1">Multi-pass membrane protein</topology>
    </subcellularLocation>
</comment>
<dbReference type="GO" id="GO:0016020">
    <property type="term" value="C:membrane"/>
    <property type="evidence" value="ECO:0007669"/>
    <property type="project" value="TreeGrafter"/>
</dbReference>
<feature type="non-terminal residue" evidence="6">
    <location>
        <position position="86"/>
    </location>
</feature>
<dbReference type="InterPro" id="IPR027417">
    <property type="entry name" value="P-loop_NTPase"/>
</dbReference>
<dbReference type="GO" id="GO:0005524">
    <property type="term" value="F:ATP binding"/>
    <property type="evidence" value="ECO:0007669"/>
    <property type="project" value="UniProtKB-KW"/>
</dbReference>
<protein>
    <submittedName>
        <fullName evidence="6">Canalicular multispecific organic anion transporter 2</fullName>
    </submittedName>
</protein>
<proteinExistence type="predicted"/>
<gene>
    <name evidence="6" type="ORF">TSOC_014983</name>
</gene>
<keyword evidence="2" id="KW-0677">Repeat</keyword>
<keyword evidence="7" id="KW-1185">Reference proteome</keyword>
<evidence type="ECO:0000313" key="7">
    <source>
        <dbReference type="Proteomes" id="UP000236333"/>
    </source>
</evidence>
<keyword evidence="3" id="KW-0547">Nucleotide-binding</keyword>
<organism evidence="6 7">
    <name type="scientific">Tetrabaena socialis</name>
    <dbReference type="NCBI Taxonomy" id="47790"/>
    <lineage>
        <taxon>Eukaryota</taxon>
        <taxon>Viridiplantae</taxon>
        <taxon>Chlorophyta</taxon>
        <taxon>core chlorophytes</taxon>
        <taxon>Chlorophyceae</taxon>
        <taxon>CS clade</taxon>
        <taxon>Chlamydomonadales</taxon>
        <taxon>Tetrabaenaceae</taxon>
        <taxon>Tetrabaena</taxon>
    </lineage>
</organism>
<name>A0A2J7ZG38_9CHLO</name>
<evidence type="ECO:0000256" key="2">
    <source>
        <dbReference type="ARBA" id="ARBA00022737"/>
    </source>
</evidence>
<evidence type="ECO:0000256" key="4">
    <source>
        <dbReference type="ARBA" id="ARBA00022840"/>
    </source>
</evidence>
<feature type="non-terminal residue" evidence="6">
    <location>
        <position position="1"/>
    </location>
</feature>
<dbReference type="EMBL" id="PGGS01003573">
    <property type="protein sequence ID" value="PNG99244.1"/>
    <property type="molecule type" value="Genomic_DNA"/>
</dbReference>
<accession>A0A2J7ZG38</accession>
<dbReference type="PANTHER" id="PTHR24223">
    <property type="entry name" value="ATP-BINDING CASSETTE SUB-FAMILY C"/>
    <property type="match status" value="1"/>
</dbReference>
<comment type="caution">
    <text evidence="6">The sequence shown here is derived from an EMBL/GenBank/DDBJ whole genome shotgun (WGS) entry which is preliminary data.</text>
</comment>
<dbReference type="GO" id="GO:0042626">
    <property type="term" value="F:ATPase-coupled transmembrane transporter activity"/>
    <property type="evidence" value="ECO:0007669"/>
    <property type="project" value="TreeGrafter"/>
</dbReference>
<evidence type="ECO:0000256" key="3">
    <source>
        <dbReference type="ARBA" id="ARBA00022741"/>
    </source>
</evidence>
<evidence type="ECO:0000256" key="1">
    <source>
        <dbReference type="ARBA" id="ARBA00004127"/>
    </source>
</evidence>
<dbReference type="GO" id="GO:0012505">
    <property type="term" value="C:endomembrane system"/>
    <property type="evidence" value="ECO:0007669"/>
    <property type="project" value="UniProtKB-SubCell"/>
</dbReference>
<dbReference type="Gene3D" id="3.40.50.300">
    <property type="entry name" value="P-loop containing nucleotide triphosphate hydrolases"/>
    <property type="match status" value="1"/>
</dbReference>
<dbReference type="AlphaFoldDB" id="A0A2J7ZG38"/>
<dbReference type="InterPro" id="IPR050173">
    <property type="entry name" value="ABC_transporter_C-like"/>
</dbReference>
<evidence type="ECO:0000259" key="5">
    <source>
        <dbReference type="Pfam" id="PF00005"/>
    </source>
</evidence>
<dbReference type="Pfam" id="PF00005">
    <property type="entry name" value="ABC_tran"/>
    <property type="match status" value="1"/>
</dbReference>
<dbReference type="PANTHER" id="PTHR24223:SF443">
    <property type="entry name" value="MULTIDRUG-RESISTANCE LIKE PROTEIN 1, ISOFORM I"/>
    <property type="match status" value="1"/>
</dbReference>
<feature type="domain" description="ABC transporter" evidence="5">
    <location>
        <begin position="11"/>
        <end position="81"/>
    </location>
</feature>
<dbReference type="Proteomes" id="UP000236333">
    <property type="component" value="Unassembled WGS sequence"/>
</dbReference>
<keyword evidence="4" id="KW-0067">ATP-binding</keyword>